<feature type="region of interest" description="Disordered" evidence="1">
    <location>
        <begin position="290"/>
        <end position="327"/>
    </location>
</feature>
<dbReference type="Proteomes" id="UP000014500">
    <property type="component" value="Unassembled WGS sequence"/>
</dbReference>
<evidence type="ECO:0000313" key="2">
    <source>
        <dbReference type="EnsemblMetazoa" id="SMAR000602-PA"/>
    </source>
</evidence>
<feature type="region of interest" description="Disordered" evidence="1">
    <location>
        <begin position="625"/>
        <end position="666"/>
    </location>
</feature>
<accession>T1IIB0</accession>
<dbReference type="eggNOG" id="ENOG502SCXZ">
    <property type="taxonomic scope" value="Eukaryota"/>
</dbReference>
<dbReference type="AlphaFoldDB" id="T1IIB0"/>
<organism evidence="2 3">
    <name type="scientific">Strigamia maritima</name>
    <name type="common">European centipede</name>
    <name type="synonym">Geophilus maritimus</name>
    <dbReference type="NCBI Taxonomy" id="126957"/>
    <lineage>
        <taxon>Eukaryota</taxon>
        <taxon>Metazoa</taxon>
        <taxon>Ecdysozoa</taxon>
        <taxon>Arthropoda</taxon>
        <taxon>Myriapoda</taxon>
        <taxon>Chilopoda</taxon>
        <taxon>Pleurostigmophora</taxon>
        <taxon>Geophilomorpha</taxon>
        <taxon>Linotaeniidae</taxon>
        <taxon>Strigamia</taxon>
    </lineage>
</organism>
<keyword evidence="3" id="KW-1185">Reference proteome</keyword>
<dbReference type="OMA" id="MATAKEP"/>
<evidence type="ECO:0000256" key="1">
    <source>
        <dbReference type="SAM" id="MobiDB-lite"/>
    </source>
</evidence>
<dbReference type="HOGENOM" id="CLU_381889_0_0_1"/>
<sequence>MAELSIQGEDFARQMWQMYAIFEEFLNNHLGWNHSVTANVMPLSEEARFSSIQDQLPSMEPAMDSLSMGSPMKEMSSPKANSPEVCNPLLETIRIIQSLDAMDDCANSSEYCQQKSKIQDKGAVGDGDKDSIGYAGSNSVDSGYKSSCPTPDLSDGSCYGGEGKTASSSSLNRVPECKPRIAMGTRVMHRQHQYPYSSNRSANSSCQYDVSLDHLMNLRQTLVTAMQQCQSANDNDNDNDSQVLDERVKTPDYCRPKMKQNNTKLGTYQRSADHSHFLQCAALDAHSRRMPSPTLGSRQLRTPSPIPQRLRRVSSPSLSSWQHPRNQAADDDFNGLYGFRPYKSAQSEPSVADGFDPSARQFTPVTCVSRSVRTANSRSSDGNSGEVSQKTIRFNVDKDCNYQPSPRDVEGSPIKCKSKPILKDPICANLRAQLEQNHSDPSVPMLEEEIDTLLYGKTETCNVKQSNIPCSYVTMIEDKYRRSSVARVKKLRDRVSDANAHLVSNNIRMGNSLLLDEPLQMTTSKQESNNVDSSDMKSRFSEVACCMLEIIEDLQRQKLLSNTVTKVEETRSCPSSGVPKETTMQDKNPILSTSPSSSSSPVMPKELSGADYHVYEEIMYDLGIGHRQNSPKRGSIETKASVMPPPLPKRPDNGLRSVGSTVSNASQPKQRLNLYSLFQEQSDRRSISVSLEQEWRLEQESKTMDDEYGFKMGSSLNDKSNAKFF</sequence>
<evidence type="ECO:0000313" key="3">
    <source>
        <dbReference type="Proteomes" id="UP000014500"/>
    </source>
</evidence>
<dbReference type="EMBL" id="JH430149">
    <property type="status" value="NOT_ANNOTATED_CDS"/>
    <property type="molecule type" value="Genomic_DNA"/>
</dbReference>
<feature type="compositionally biased region" description="Low complexity" evidence="1">
    <location>
        <begin position="592"/>
        <end position="601"/>
    </location>
</feature>
<protein>
    <submittedName>
        <fullName evidence="2">Uncharacterized protein</fullName>
    </submittedName>
</protein>
<reference evidence="2" key="2">
    <citation type="submission" date="2015-02" db="UniProtKB">
        <authorList>
            <consortium name="EnsemblMetazoa"/>
        </authorList>
    </citation>
    <scope>IDENTIFICATION</scope>
</reference>
<dbReference type="EnsemblMetazoa" id="SMAR000602-RA">
    <property type="protein sequence ID" value="SMAR000602-PA"/>
    <property type="gene ID" value="SMAR000602"/>
</dbReference>
<name>T1IIB0_STRMM</name>
<feature type="region of interest" description="Disordered" evidence="1">
    <location>
        <begin position="566"/>
        <end position="605"/>
    </location>
</feature>
<feature type="region of interest" description="Disordered" evidence="1">
    <location>
        <begin position="116"/>
        <end position="135"/>
    </location>
</feature>
<proteinExistence type="predicted"/>
<reference evidence="3" key="1">
    <citation type="submission" date="2011-05" db="EMBL/GenBank/DDBJ databases">
        <authorList>
            <person name="Richards S.R."/>
            <person name="Qu J."/>
            <person name="Jiang H."/>
            <person name="Jhangiani S.N."/>
            <person name="Agravi P."/>
            <person name="Goodspeed R."/>
            <person name="Gross S."/>
            <person name="Mandapat C."/>
            <person name="Jackson L."/>
            <person name="Mathew T."/>
            <person name="Pu L."/>
            <person name="Thornton R."/>
            <person name="Saada N."/>
            <person name="Wilczek-Boney K.B."/>
            <person name="Lee S."/>
            <person name="Kovar C."/>
            <person name="Wu Y."/>
            <person name="Scherer S.E."/>
            <person name="Worley K.C."/>
            <person name="Muzny D.M."/>
            <person name="Gibbs R."/>
        </authorList>
    </citation>
    <scope>NUCLEOTIDE SEQUENCE</scope>
    <source>
        <strain evidence="3">Brora</strain>
    </source>
</reference>